<keyword evidence="2" id="KW-1185">Reference proteome</keyword>
<dbReference type="EMBL" id="JACEIK010008203">
    <property type="protein sequence ID" value="MCE3051148.1"/>
    <property type="molecule type" value="Genomic_DNA"/>
</dbReference>
<organism evidence="1 2">
    <name type="scientific">Datura stramonium</name>
    <name type="common">Jimsonweed</name>
    <name type="synonym">Common thornapple</name>
    <dbReference type="NCBI Taxonomy" id="4076"/>
    <lineage>
        <taxon>Eukaryota</taxon>
        <taxon>Viridiplantae</taxon>
        <taxon>Streptophyta</taxon>
        <taxon>Embryophyta</taxon>
        <taxon>Tracheophyta</taxon>
        <taxon>Spermatophyta</taxon>
        <taxon>Magnoliopsida</taxon>
        <taxon>eudicotyledons</taxon>
        <taxon>Gunneridae</taxon>
        <taxon>Pentapetalae</taxon>
        <taxon>asterids</taxon>
        <taxon>lamiids</taxon>
        <taxon>Solanales</taxon>
        <taxon>Solanaceae</taxon>
        <taxon>Solanoideae</taxon>
        <taxon>Datureae</taxon>
        <taxon>Datura</taxon>
    </lineage>
</organism>
<gene>
    <name evidence="1" type="ORF">HAX54_048990</name>
</gene>
<name>A0ABS8WJZ3_DATST</name>
<comment type="caution">
    <text evidence="1">The sequence shown here is derived from an EMBL/GenBank/DDBJ whole genome shotgun (WGS) entry which is preliminary data.</text>
</comment>
<evidence type="ECO:0000313" key="1">
    <source>
        <dbReference type="EMBL" id="MCE3051148.1"/>
    </source>
</evidence>
<sequence>MNAGLEYGEDGGLDFRCKAAREVLLRGPREKEIGGPWRLFGGFFKVHAKGEGDDVVVSPGQLRRRECFGQAGEWCGVVAWQRVAPSQLSDDGGGVRRACGFHDRCRR</sequence>
<evidence type="ECO:0000313" key="2">
    <source>
        <dbReference type="Proteomes" id="UP000823775"/>
    </source>
</evidence>
<reference evidence="1 2" key="1">
    <citation type="journal article" date="2021" name="BMC Genomics">
        <title>Datura genome reveals duplications of psychoactive alkaloid biosynthetic genes and high mutation rate following tissue culture.</title>
        <authorList>
            <person name="Rajewski A."/>
            <person name="Carter-House D."/>
            <person name="Stajich J."/>
            <person name="Litt A."/>
        </authorList>
    </citation>
    <scope>NUCLEOTIDE SEQUENCE [LARGE SCALE GENOMIC DNA]</scope>
    <source>
        <strain evidence="1">AR-01</strain>
    </source>
</reference>
<dbReference type="Proteomes" id="UP000823775">
    <property type="component" value="Unassembled WGS sequence"/>
</dbReference>
<accession>A0ABS8WJZ3</accession>
<protein>
    <submittedName>
        <fullName evidence="1">Uncharacterized protein</fullName>
    </submittedName>
</protein>
<proteinExistence type="predicted"/>